<dbReference type="CDD" id="cd02440">
    <property type="entry name" value="AdoMet_MTases"/>
    <property type="match status" value="1"/>
</dbReference>
<proteinExistence type="predicted"/>
<dbReference type="InterPro" id="IPR013216">
    <property type="entry name" value="Methyltransf_11"/>
</dbReference>
<comment type="caution">
    <text evidence="2">The sequence shown here is derived from an EMBL/GenBank/DDBJ whole genome shotgun (WGS) entry which is preliminary data.</text>
</comment>
<evidence type="ECO:0000313" key="2">
    <source>
        <dbReference type="EMBL" id="NBI07435.1"/>
    </source>
</evidence>
<keyword evidence="2" id="KW-0808">Transferase</keyword>
<feature type="domain" description="Methyltransferase type 11" evidence="1">
    <location>
        <begin position="54"/>
        <end position="151"/>
    </location>
</feature>
<sequence length="306" mass="35890">MKGYFRGVPMENRNWSEKIQSIYSLDTSRDLRFTENKIEEIIEFIRIKNAKNILEVGCGTGTFTRKIRKYLSKDIKITGLDMDHNFINYCRKKAKKEKLSNIQYIEGDALSLPFDNNTFDACTSHTVIEHVPNKKFLEEQYRVCKEGGYVSILNIRPELALMSKDNITPTTREKVLMNKIDLYTKEVKDELKVGKYFDNPQNILRLFEKVGFKEIHLDTLNYVSCTDDARNSYKRKRLIIESEHESILQFINMSIGAKESILTVKEKDELMGLINERYVKRINMLDENKRLWDFNISPMIIISGQK</sequence>
<gene>
    <name evidence="2" type="ORF">D3Z33_11295</name>
</gene>
<keyword evidence="2" id="KW-0489">Methyltransferase</keyword>
<accession>A0A845QY80</accession>
<dbReference type="InterPro" id="IPR029063">
    <property type="entry name" value="SAM-dependent_MTases_sf"/>
</dbReference>
<dbReference type="GO" id="GO:0032259">
    <property type="term" value="P:methylation"/>
    <property type="evidence" value="ECO:0007669"/>
    <property type="project" value="UniProtKB-KW"/>
</dbReference>
<organism evidence="2 3">
    <name type="scientific">Senegalia massiliensis</name>
    <dbReference type="NCBI Taxonomy" id="1720316"/>
    <lineage>
        <taxon>Bacteria</taxon>
        <taxon>Bacillati</taxon>
        <taxon>Bacillota</taxon>
        <taxon>Clostridia</taxon>
        <taxon>Eubacteriales</taxon>
        <taxon>Clostridiaceae</taxon>
        <taxon>Senegalia</taxon>
    </lineage>
</organism>
<dbReference type="GO" id="GO:0008757">
    <property type="term" value="F:S-adenosylmethionine-dependent methyltransferase activity"/>
    <property type="evidence" value="ECO:0007669"/>
    <property type="project" value="InterPro"/>
</dbReference>
<dbReference type="PANTHER" id="PTHR43591:SF24">
    <property type="entry name" value="2-METHOXY-6-POLYPRENYL-1,4-BENZOQUINOL METHYLASE, MITOCHONDRIAL"/>
    <property type="match status" value="1"/>
</dbReference>
<dbReference type="AlphaFoldDB" id="A0A845QY80"/>
<reference evidence="2 3" key="1">
    <citation type="submission" date="2018-08" db="EMBL/GenBank/DDBJ databases">
        <title>Murine metabolic-syndrome-specific gut microbial biobank.</title>
        <authorList>
            <person name="Liu C."/>
        </authorList>
    </citation>
    <scope>NUCLEOTIDE SEQUENCE [LARGE SCALE GENOMIC DNA]</scope>
    <source>
        <strain evidence="2 3">583</strain>
    </source>
</reference>
<evidence type="ECO:0000313" key="3">
    <source>
        <dbReference type="Proteomes" id="UP000467132"/>
    </source>
</evidence>
<dbReference type="Gene3D" id="3.40.50.150">
    <property type="entry name" value="Vaccinia Virus protein VP39"/>
    <property type="match status" value="1"/>
</dbReference>
<evidence type="ECO:0000259" key="1">
    <source>
        <dbReference type="Pfam" id="PF08241"/>
    </source>
</evidence>
<name>A0A845QY80_9CLOT</name>
<dbReference type="EMBL" id="QXXA01000012">
    <property type="protein sequence ID" value="NBI07435.1"/>
    <property type="molecule type" value="Genomic_DNA"/>
</dbReference>
<dbReference type="SUPFAM" id="SSF53335">
    <property type="entry name" value="S-adenosyl-L-methionine-dependent methyltransferases"/>
    <property type="match status" value="1"/>
</dbReference>
<protein>
    <submittedName>
        <fullName evidence="2">Class I SAM-dependent methyltransferase</fullName>
    </submittedName>
</protein>
<keyword evidence="3" id="KW-1185">Reference proteome</keyword>
<dbReference type="Proteomes" id="UP000467132">
    <property type="component" value="Unassembled WGS sequence"/>
</dbReference>
<dbReference type="PANTHER" id="PTHR43591">
    <property type="entry name" value="METHYLTRANSFERASE"/>
    <property type="match status" value="1"/>
</dbReference>
<dbReference type="Pfam" id="PF08241">
    <property type="entry name" value="Methyltransf_11"/>
    <property type="match status" value="1"/>
</dbReference>